<dbReference type="OrthoDB" id="49060at2759"/>
<evidence type="ECO:0000256" key="3">
    <source>
        <dbReference type="SAM" id="MobiDB-lite"/>
    </source>
</evidence>
<feature type="compositionally biased region" description="Polar residues" evidence="3">
    <location>
        <begin position="39"/>
        <end position="51"/>
    </location>
</feature>
<evidence type="ECO:0000259" key="4">
    <source>
        <dbReference type="PROSITE" id="PS50118"/>
    </source>
</evidence>
<dbReference type="Proteomes" id="UP000000759">
    <property type="component" value="Chromosome 13"/>
</dbReference>
<feature type="domain" description="HMG box" evidence="4">
    <location>
        <begin position="75"/>
        <end position="165"/>
    </location>
</feature>
<reference evidence="6" key="2">
    <citation type="submission" date="2008-08" db="EMBL/GenBank/DDBJ databases">
        <authorList>
            <consortium name="Diatom Consortium"/>
            <person name="Grigoriev I."/>
            <person name="Grimwood J."/>
            <person name="Kuo A."/>
            <person name="Otillar R.P."/>
            <person name="Salamov A."/>
            <person name="Detter J.C."/>
            <person name="Lindquist E."/>
            <person name="Shapiro H."/>
            <person name="Lucas S."/>
            <person name="Glavina del Rio T."/>
            <person name="Pitluck S."/>
            <person name="Rokhsar D."/>
            <person name="Bowler C."/>
        </authorList>
    </citation>
    <scope>GENOME REANNOTATION</scope>
    <source>
        <strain evidence="6">CCAP 1055/1</strain>
    </source>
</reference>
<keyword evidence="1 2" id="KW-0238">DNA-binding</keyword>
<evidence type="ECO:0000256" key="1">
    <source>
        <dbReference type="ARBA" id="ARBA00023125"/>
    </source>
</evidence>
<name>B7G321_PHATC</name>
<dbReference type="KEGG" id="pti:PHATRDRAFT_47350"/>
<feature type="compositionally biased region" description="Basic and acidic residues" evidence="3">
    <location>
        <begin position="16"/>
        <end position="36"/>
    </location>
</feature>
<accession>B7G321</accession>
<dbReference type="InParanoid" id="B7G321"/>
<dbReference type="Gene3D" id="1.10.30.10">
    <property type="entry name" value="High mobility group box domain"/>
    <property type="match status" value="1"/>
</dbReference>
<proteinExistence type="predicted"/>
<protein>
    <recommendedName>
        <fullName evidence="4">HMG box domain-containing protein</fullName>
    </recommendedName>
</protein>
<reference evidence="5 6" key="1">
    <citation type="journal article" date="2008" name="Nature">
        <title>The Phaeodactylum genome reveals the evolutionary history of diatom genomes.</title>
        <authorList>
            <person name="Bowler C."/>
            <person name="Allen A.E."/>
            <person name="Badger J.H."/>
            <person name="Grimwood J."/>
            <person name="Jabbari K."/>
            <person name="Kuo A."/>
            <person name="Maheswari U."/>
            <person name="Martens C."/>
            <person name="Maumus F."/>
            <person name="Otillar R.P."/>
            <person name="Rayko E."/>
            <person name="Salamov A."/>
            <person name="Vandepoele K."/>
            <person name="Beszteri B."/>
            <person name="Gruber A."/>
            <person name="Heijde M."/>
            <person name="Katinka M."/>
            <person name="Mock T."/>
            <person name="Valentin K."/>
            <person name="Verret F."/>
            <person name="Berges J.A."/>
            <person name="Brownlee C."/>
            <person name="Cadoret J.P."/>
            <person name="Chiovitti A."/>
            <person name="Choi C.J."/>
            <person name="Coesel S."/>
            <person name="De Martino A."/>
            <person name="Detter J.C."/>
            <person name="Durkin C."/>
            <person name="Falciatore A."/>
            <person name="Fournet J."/>
            <person name="Haruta M."/>
            <person name="Huysman M.J."/>
            <person name="Jenkins B.D."/>
            <person name="Jiroutova K."/>
            <person name="Jorgensen R.E."/>
            <person name="Joubert Y."/>
            <person name="Kaplan A."/>
            <person name="Kroger N."/>
            <person name="Kroth P.G."/>
            <person name="La Roche J."/>
            <person name="Lindquist E."/>
            <person name="Lommer M."/>
            <person name="Martin-Jezequel V."/>
            <person name="Lopez P.J."/>
            <person name="Lucas S."/>
            <person name="Mangogna M."/>
            <person name="McGinnis K."/>
            <person name="Medlin L.K."/>
            <person name="Montsant A."/>
            <person name="Oudot-Le Secq M.P."/>
            <person name="Napoli C."/>
            <person name="Obornik M."/>
            <person name="Parker M.S."/>
            <person name="Petit J.L."/>
            <person name="Porcel B.M."/>
            <person name="Poulsen N."/>
            <person name="Robison M."/>
            <person name="Rychlewski L."/>
            <person name="Rynearson T.A."/>
            <person name="Schmutz J."/>
            <person name="Shapiro H."/>
            <person name="Siaut M."/>
            <person name="Stanley M."/>
            <person name="Sussman M.R."/>
            <person name="Taylor A.R."/>
            <person name="Vardi A."/>
            <person name="von Dassow P."/>
            <person name="Vyverman W."/>
            <person name="Willis A."/>
            <person name="Wyrwicz L.S."/>
            <person name="Rokhsar D.S."/>
            <person name="Weissenbach J."/>
            <person name="Armbrust E.V."/>
            <person name="Green B.R."/>
            <person name="Van de Peer Y."/>
            <person name="Grigoriev I.V."/>
        </authorList>
    </citation>
    <scope>NUCLEOTIDE SEQUENCE [LARGE SCALE GENOMIC DNA]</scope>
    <source>
        <strain evidence="5 6">CCAP 1055/1</strain>
    </source>
</reference>
<feature type="DNA-binding region" description="HMG box" evidence="2">
    <location>
        <begin position="75"/>
        <end position="165"/>
    </location>
</feature>
<dbReference type="HOGENOM" id="CLU_663015_0_0_1"/>
<dbReference type="InterPro" id="IPR009071">
    <property type="entry name" value="HMG_box_dom"/>
</dbReference>
<organism evidence="5 6">
    <name type="scientific">Phaeodactylum tricornutum (strain CCAP 1055/1)</name>
    <dbReference type="NCBI Taxonomy" id="556484"/>
    <lineage>
        <taxon>Eukaryota</taxon>
        <taxon>Sar</taxon>
        <taxon>Stramenopiles</taxon>
        <taxon>Ochrophyta</taxon>
        <taxon>Bacillariophyta</taxon>
        <taxon>Bacillariophyceae</taxon>
        <taxon>Bacillariophycidae</taxon>
        <taxon>Naviculales</taxon>
        <taxon>Phaeodactylaceae</taxon>
        <taxon>Phaeodactylum</taxon>
    </lineage>
</organism>
<dbReference type="PANTHER" id="PTHR48112:SF15">
    <property type="entry name" value="HMG BOX DOMAIN-CONTAINING PROTEIN"/>
    <property type="match status" value="1"/>
</dbReference>
<dbReference type="PaxDb" id="2850-Phatr47350"/>
<dbReference type="PROSITE" id="PS50118">
    <property type="entry name" value="HMG_BOX_2"/>
    <property type="match status" value="1"/>
</dbReference>
<feature type="region of interest" description="Disordered" evidence="3">
    <location>
        <begin position="1"/>
        <end position="76"/>
    </location>
</feature>
<evidence type="ECO:0000313" key="6">
    <source>
        <dbReference type="Proteomes" id="UP000000759"/>
    </source>
</evidence>
<dbReference type="InterPro" id="IPR050342">
    <property type="entry name" value="HMGB"/>
</dbReference>
<dbReference type="RefSeq" id="XP_002181540.1">
    <property type="nucleotide sequence ID" value="XM_002181504.1"/>
</dbReference>
<dbReference type="PANTHER" id="PTHR48112">
    <property type="entry name" value="HIGH MOBILITY GROUP PROTEIN DSP1"/>
    <property type="match status" value="1"/>
</dbReference>
<evidence type="ECO:0000313" key="5">
    <source>
        <dbReference type="EMBL" id="EEC46754.1"/>
    </source>
</evidence>
<feature type="compositionally biased region" description="Acidic residues" evidence="3">
    <location>
        <begin position="1"/>
        <end position="12"/>
    </location>
</feature>
<dbReference type="GO" id="GO:0005634">
    <property type="term" value="C:nucleus"/>
    <property type="evidence" value="ECO:0007669"/>
    <property type="project" value="UniProtKB-UniRule"/>
</dbReference>
<evidence type="ECO:0000256" key="2">
    <source>
        <dbReference type="PROSITE-ProRule" id="PRU00267"/>
    </source>
</evidence>
<dbReference type="GeneID" id="7202405"/>
<dbReference type="AlphaFoldDB" id="B7G321"/>
<feature type="compositionally biased region" description="Basic residues" evidence="3">
    <location>
        <begin position="59"/>
        <end position="70"/>
    </location>
</feature>
<keyword evidence="6" id="KW-1185">Reference proteome</keyword>
<keyword evidence="2" id="KW-0539">Nucleus</keyword>
<gene>
    <name evidence="5" type="ORF">PHATRDRAFT_47350</name>
</gene>
<dbReference type="EMBL" id="CM000615">
    <property type="protein sequence ID" value="EEC46754.1"/>
    <property type="molecule type" value="Genomic_DNA"/>
</dbReference>
<dbReference type="GO" id="GO:0003677">
    <property type="term" value="F:DNA binding"/>
    <property type="evidence" value="ECO:0007669"/>
    <property type="project" value="UniProtKB-UniRule"/>
</dbReference>
<dbReference type="SMART" id="SM00398">
    <property type="entry name" value="HMG"/>
    <property type="match status" value="1"/>
</dbReference>
<dbReference type="SUPFAM" id="SSF47095">
    <property type="entry name" value="HMG-box"/>
    <property type="match status" value="1"/>
</dbReference>
<sequence length="415" mass="46216">MDWGALDEESCNCDESPSHKNRDTKDYFSTSSERRVSGPGNSQLSKQTSGQACADSKLKKQPKQTGKWKKPPGMPKRPLSAYNLFFAHERKQLIACGVLASGRQKKHYTKQSTTLRRPPRKMGFAGLARAVAAKWKMIDDSTRHTFNQQAECEQAKYKIAIKQWNSQHLDLSETNVVNHVGQDRATCSEYDFSSNPLLHTPKEGQATKGKSLPIPTVYVARPGNGTVGCNVHQSEDTLPHGLQESRVVDRARSTERWYSGAQPSGFVSLPFTHEQSSTNRVCNKRATSLGQAAGVVPPRIMPPILQHDDFKMVPQSRKNRSSTQREQHIAMGRYGSAHASGSQSRSKMEPAKGFCRHDEKVESKHLIKVLSSSGSEFPTKGARSILSAKGRSFRQLIFDLDDDEVDLLRELAKNP</sequence>
<dbReference type="InterPro" id="IPR036910">
    <property type="entry name" value="HMG_box_dom_sf"/>
</dbReference>